<evidence type="ECO:0000313" key="1">
    <source>
        <dbReference type="EMBL" id="OQU87432.1"/>
    </source>
</evidence>
<evidence type="ECO:0000313" key="2">
    <source>
        <dbReference type="Proteomes" id="UP000000768"/>
    </source>
</evidence>
<dbReference type="InParanoid" id="A0A1W0VZ94"/>
<keyword evidence="2" id="KW-1185">Reference proteome</keyword>
<dbReference type="EMBL" id="CM000762">
    <property type="protein sequence ID" value="OQU87432.1"/>
    <property type="molecule type" value="Genomic_DNA"/>
</dbReference>
<dbReference type="Proteomes" id="UP000000768">
    <property type="component" value="Chromosome 3"/>
</dbReference>
<reference evidence="2" key="2">
    <citation type="journal article" date="2018" name="Plant J.">
        <title>The Sorghum bicolor reference genome: improved assembly, gene annotations, a transcriptome atlas, and signatures of genome organization.</title>
        <authorList>
            <person name="McCormick R.F."/>
            <person name="Truong S.K."/>
            <person name="Sreedasyam A."/>
            <person name="Jenkins J."/>
            <person name="Shu S."/>
            <person name="Sims D."/>
            <person name="Kennedy M."/>
            <person name="Amirebrahimi M."/>
            <person name="Weers B.D."/>
            <person name="McKinley B."/>
            <person name="Mattison A."/>
            <person name="Morishige D.T."/>
            <person name="Grimwood J."/>
            <person name="Schmutz J."/>
            <person name="Mullet J.E."/>
        </authorList>
    </citation>
    <scope>NUCLEOTIDE SEQUENCE [LARGE SCALE GENOMIC DNA]</scope>
    <source>
        <strain evidence="2">cv. BTx623</strain>
    </source>
</reference>
<gene>
    <name evidence="1" type="ORF">SORBI_3003G278666</name>
</gene>
<sequence>MSFSFFSLCIQTIILFKWSFSLYSKISCYLLFLIPQFTAEVKCHEFINLQNRTRRYSKISFALRKVS</sequence>
<protein>
    <submittedName>
        <fullName evidence="1">Uncharacterized protein</fullName>
    </submittedName>
</protein>
<reference evidence="1 2" key="1">
    <citation type="journal article" date="2009" name="Nature">
        <title>The Sorghum bicolor genome and the diversification of grasses.</title>
        <authorList>
            <person name="Paterson A.H."/>
            <person name="Bowers J.E."/>
            <person name="Bruggmann R."/>
            <person name="Dubchak I."/>
            <person name="Grimwood J."/>
            <person name="Gundlach H."/>
            <person name="Haberer G."/>
            <person name="Hellsten U."/>
            <person name="Mitros T."/>
            <person name="Poliakov A."/>
            <person name="Schmutz J."/>
            <person name="Spannagl M."/>
            <person name="Tang H."/>
            <person name="Wang X."/>
            <person name="Wicker T."/>
            <person name="Bharti A.K."/>
            <person name="Chapman J."/>
            <person name="Feltus F.A."/>
            <person name="Gowik U."/>
            <person name="Grigoriev I.V."/>
            <person name="Lyons E."/>
            <person name="Maher C.A."/>
            <person name="Martis M."/>
            <person name="Narechania A."/>
            <person name="Otillar R.P."/>
            <person name="Penning B.W."/>
            <person name="Salamov A.A."/>
            <person name="Wang Y."/>
            <person name="Zhang L."/>
            <person name="Carpita N.C."/>
            <person name="Freeling M."/>
            <person name="Gingle A.R."/>
            <person name="Hash C.T."/>
            <person name="Keller B."/>
            <person name="Klein P."/>
            <person name="Kresovich S."/>
            <person name="McCann M.C."/>
            <person name="Ming R."/>
            <person name="Peterson D.G."/>
            <person name="Mehboob-ur-Rahman"/>
            <person name="Ware D."/>
            <person name="Westhoff P."/>
            <person name="Mayer K.F."/>
            <person name="Messing J."/>
            <person name="Rokhsar D.S."/>
        </authorList>
    </citation>
    <scope>NUCLEOTIDE SEQUENCE [LARGE SCALE GENOMIC DNA]</scope>
    <source>
        <strain evidence="2">cv. BTx623</strain>
    </source>
</reference>
<dbReference type="AlphaFoldDB" id="A0A1W0VZ94"/>
<accession>A0A1W0VZ94</accession>
<proteinExistence type="predicted"/>
<name>A0A1W0VZ94_SORBI</name>
<organism evidence="1 2">
    <name type="scientific">Sorghum bicolor</name>
    <name type="common">Sorghum</name>
    <name type="synonym">Sorghum vulgare</name>
    <dbReference type="NCBI Taxonomy" id="4558"/>
    <lineage>
        <taxon>Eukaryota</taxon>
        <taxon>Viridiplantae</taxon>
        <taxon>Streptophyta</taxon>
        <taxon>Embryophyta</taxon>
        <taxon>Tracheophyta</taxon>
        <taxon>Spermatophyta</taxon>
        <taxon>Magnoliopsida</taxon>
        <taxon>Liliopsida</taxon>
        <taxon>Poales</taxon>
        <taxon>Poaceae</taxon>
        <taxon>PACMAD clade</taxon>
        <taxon>Panicoideae</taxon>
        <taxon>Andropogonodae</taxon>
        <taxon>Andropogoneae</taxon>
        <taxon>Sorghinae</taxon>
        <taxon>Sorghum</taxon>
    </lineage>
</organism>
<dbReference type="Gramene" id="OQU87432">
    <property type="protein sequence ID" value="OQU87432"/>
    <property type="gene ID" value="SORBI_3003G278666"/>
</dbReference>